<reference evidence="1 2" key="1">
    <citation type="journal article" date="2016" name="Nat. Commun.">
        <title>Thousands of microbial genomes shed light on interconnected biogeochemical processes in an aquifer system.</title>
        <authorList>
            <person name="Anantharaman K."/>
            <person name="Brown C.T."/>
            <person name="Hug L.A."/>
            <person name="Sharon I."/>
            <person name="Castelle C.J."/>
            <person name="Probst A.J."/>
            <person name="Thomas B.C."/>
            <person name="Singh A."/>
            <person name="Wilkins M.J."/>
            <person name="Karaoz U."/>
            <person name="Brodie E.L."/>
            <person name="Williams K.H."/>
            <person name="Hubbard S.S."/>
            <person name="Banfield J.F."/>
        </authorList>
    </citation>
    <scope>NUCLEOTIDE SEQUENCE [LARGE SCALE GENOMIC DNA]</scope>
</reference>
<proteinExistence type="predicted"/>
<evidence type="ECO:0000313" key="1">
    <source>
        <dbReference type="EMBL" id="OGZ69270.1"/>
    </source>
</evidence>
<protein>
    <submittedName>
        <fullName evidence="1">Uncharacterized protein</fullName>
    </submittedName>
</protein>
<organism evidence="1 2">
    <name type="scientific">Candidatus Staskawiczbacteria bacterium RIFCSPHIGHO2_02_FULL_42_22</name>
    <dbReference type="NCBI Taxonomy" id="1802207"/>
    <lineage>
        <taxon>Bacteria</taxon>
        <taxon>Candidatus Staskawicziibacteriota</taxon>
    </lineage>
</organism>
<accession>A0A1G2I4C5</accession>
<gene>
    <name evidence="1" type="ORF">A3D44_01100</name>
</gene>
<sequence length="128" mass="14244">MTTRPAWAEMHQAAENLLDILKCLFLALRARDDALGQQIYSKLPGAVLEFHLVAPPMEKALWENFDMISDEEKMAGAYLALIIDGAQEALLFLSGFGGSHTDFNQWYANLQEVVARSAALTQKETESN</sequence>
<name>A0A1G2I4C5_9BACT</name>
<dbReference type="STRING" id="1802207.A3D44_01100"/>
<comment type="caution">
    <text evidence="1">The sequence shown here is derived from an EMBL/GenBank/DDBJ whole genome shotgun (WGS) entry which is preliminary data.</text>
</comment>
<evidence type="ECO:0000313" key="2">
    <source>
        <dbReference type="Proteomes" id="UP000178820"/>
    </source>
</evidence>
<dbReference type="EMBL" id="MHOT01000013">
    <property type="protein sequence ID" value="OGZ69270.1"/>
    <property type="molecule type" value="Genomic_DNA"/>
</dbReference>
<dbReference type="Proteomes" id="UP000178820">
    <property type="component" value="Unassembled WGS sequence"/>
</dbReference>
<dbReference type="AlphaFoldDB" id="A0A1G2I4C5"/>